<organism evidence="2 3">
    <name type="scientific">Algivirga pacifica</name>
    <dbReference type="NCBI Taxonomy" id="1162670"/>
    <lineage>
        <taxon>Bacteria</taxon>
        <taxon>Pseudomonadati</taxon>
        <taxon>Bacteroidota</taxon>
        <taxon>Cytophagia</taxon>
        <taxon>Cytophagales</taxon>
        <taxon>Flammeovirgaceae</taxon>
        <taxon>Algivirga</taxon>
    </lineage>
</organism>
<dbReference type="Proteomes" id="UP001500298">
    <property type="component" value="Unassembled WGS sequence"/>
</dbReference>
<dbReference type="EMBL" id="BAABJX010000024">
    <property type="protein sequence ID" value="GAA4831528.1"/>
    <property type="molecule type" value="Genomic_DNA"/>
</dbReference>
<proteinExistence type="predicted"/>
<feature type="region of interest" description="Disordered" evidence="1">
    <location>
        <begin position="1"/>
        <end position="22"/>
    </location>
</feature>
<comment type="caution">
    <text evidence="2">The sequence shown here is derived from an EMBL/GenBank/DDBJ whole genome shotgun (WGS) entry which is preliminary data.</text>
</comment>
<evidence type="ECO:0000313" key="2">
    <source>
        <dbReference type="EMBL" id="GAA4831528.1"/>
    </source>
</evidence>
<accession>A0ABP9D7J3</accession>
<dbReference type="RefSeq" id="WP_345370759.1">
    <property type="nucleotide sequence ID" value="NZ_BAABJX010000024.1"/>
</dbReference>
<sequence length="80" mass="9052">MKNKSLKSSLQTALKNSISTPDNNRTTLPLGFSLSKAQLHQLKKLADKQQRSLNEVIDEAIGFYLEFQVELEDEAFIDNV</sequence>
<name>A0ABP9D7J3_9BACT</name>
<evidence type="ECO:0000313" key="3">
    <source>
        <dbReference type="Proteomes" id="UP001500298"/>
    </source>
</evidence>
<evidence type="ECO:0000256" key="1">
    <source>
        <dbReference type="SAM" id="MobiDB-lite"/>
    </source>
</evidence>
<protein>
    <recommendedName>
        <fullName evidence="4">Ribbon-helix-helix protein CopG domain-containing protein</fullName>
    </recommendedName>
</protein>
<reference evidence="3" key="1">
    <citation type="journal article" date="2019" name="Int. J. Syst. Evol. Microbiol.">
        <title>The Global Catalogue of Microorganisms (GCM) 10K type strain sequencing project: providing services to taxonomists for standard genome sequencing and annotation.</title>
        <authorList>
            <consortium name="The Broad Institute Genomics Platform"/>
            <consortium name="The Broad Institute Genome Sequencing Center for Infectious Disease"/>
            <person name="Wu L."/>
            <person name="Ma J."/>
        </authorList>
    </citation>
    <scope>NUCLEOTIDE SEQUENCE [LARGE SCALE GENOMIC DNA]</scope>
    <source>
        <strain evidence="3">JCM 18326</strain>
    </source>
</reference>
<keyword evidence="3" id="KW-1185">Reference proteome</keyword>
<gene>
    <name evidence="2" type="ORF">GCM10023331_15970</name>
</gene>
<evidence type="ECO:0008006" key="4">
    <source>
        <dbReference type="Google" id="ProtNLM"/>
    </source>
</evidence>